<reference evidence="3 4" key="1">
    <citation type="submission" date="2011-08" db="EMBL/GenBank/DDBJ databases">
        <title>The Genome Sequence of Clostridium hathewayi WAL-18680.</title>
        <authorList>
            <consortium name="The Broad Institute Genome Sequencing Platform"/>
            <person name="Earl A."/>
            <person name="Ward D."/>
            <person name="Feldgarden M."/>
            <person name="Gevers D."/>
            <person name="Finegold S.M."/>
            <person name="Summanen P.H."/>
            <person name="Molitoris D.R."/>
            <person name="Song M."/>
            <person name="Daigneault M."/>
            <person name="Allen-Vercoe E."/>
            <person name="Young S.K."/>
            <person name="Zeng Q."/>
            <person name="Gargeya S."/>
            <person name="Fitzgerald M."/>
            <person name="Haas B."/>
            <person name="Abouelleil A."/>
            <person name="Alvarado L."/>
            <person name="Arachchi H.M."/>
            <person name="Berlin A."/>
            <person name="Brown A."/>
            <person name="Chapman S.B."/>
            <person name="Chen Z."/>
            <person name="Dunbar C."/>
            <person name="Freedman E."/>
            <person name="Gearin G."/>
            <person name="Gellesch M."/>
            <person name="Goldberg J."/>
            <person name="Griggs A."/>
            <person name="Gujja S."/>
            <person name="Heiman D."/>
            <person name="Howarth C."/>
            <person name="Larson L."/>
            <person name="Lui A."/>
            <person name="MacDonald P.J.P."/>
            <person name="Montmayeur A."/>
            <person name="Murphy C."/>
            <person name="Neiman D."/>
            <person name="Pearson M."/>
            <person name="Priest M."/>
            <person name="Roberts A."/>
            <person name="Saif S."/>
            <person name="Shea T."/>
            <person name="Shenoy N."/>
            <person name="Sisk P."/>
            <person name="Stolte C."/>
            <person name="Sykes S."/>
            <person name="Wortman J."/>
            <person name="Nusbaum C."/>
            <person name="Birren B."/>
        </authorList>
    </citation>
    <scope>NUCLEOTIDE SEQUENCE [LARGE SCALE GENOMIC DNA]</scope>
    <source>
        <strain evidence="3 4">WAL-18680</strain>
    </source>
</reference>
<dbReference type="HOGENOM" id="CLU_349439_0_0_9"/>
<evidence type="ECO:0000256" key="2">
    <source>
        <dbReference type="SAM" id="SignalP"/>
    </source>
</evidence>
<dbReference type="Proteomes" id="UP000005384">
    <property type="component" value="Unassembled WGS sequence"/>
</dbReference>
<name>G5IAJ4_9FIRM</name>
<feature type="transmembrane region" description="Helical" evidence="1">
    <location>
        <begin position="396"/>
        <end position="412"/>
    </location>
</feature>
<keyword evidence="2" id="KW-0732">Signal</keyword>
<feature type="transmembrane region" description="Helical" evidence="1">
    <location>
        <begin position="362"/>
        <end position="384"/>
    </location>
</feature>
<evidence type="ECO:0000313" key="3">
    <source>
        <dbReference type="EMBL" id="EHI61443.1"/>
    </source>
</evidence>
<protein>
    <submittedName>
        <fullName evidence="3">Uncharacterized protein</fullName>
    </submittedName>
</protein>
<gene>
    <name evidence="3" type="ORF">HMPREF9473_00466</name>
</gene>
<dbReference type="PATRIC" id="fig|742737.3.peg.465"/>
<evidence type="ECO:0000256" key="1">
    <source>
        <dbReference type="SAM" id="Phobius"/>
    </source>
</evidence>
<keyword evidence="4" id="KW-1185">Reference proteome</keyword>
<feature type="signal peptide" evidence="2">
    <location>
        <begin position="1"/>
        <end position="15"/>
    </location>
</feature>
<feature type="chain" id="PRO_5039293137" evidence="2">
    <location>
        <begin position="16"/>
        <end position="806"/>
    </location>
</feature>
<keyword evidence="1" id="KW-1133">Transmembrane helix</keyword>
<proteinExistence type="predicted"/>
<keyword evidence="1" id="KW-0812">Transmembrane</keyword>
<dbReference type="AlphaFoldDB" id="G5IAJ4"/>
<sequence length="806" mass="91214">MLLALLVFHVFPAWAVEESSTQTPLIESKITMDVNYGYDNTAKGGRYIPVEVALHNTEEEAFDGQLQVLTMESDYNIYRYDYPVYIEGGASVDKMMDIPLGNRIDQLFINLVDGAGNQVIHKRVKLNVSSEVPELFIGILSDTPEKLQYINGVGVDYSMLRTRTFVMDEENFPEDEIGLNLVDVLLISNYRIRDLSEMQSQALVEWVRSGGIMILGTGARVDDTLGRFAPELLDESYDAPELVQVDMAQDFEAEGPGNAVLEMVCADFSLSGANVIFSDDQLALLATVAYGKGTVAVAAYDFVDIAEFCQRNPSYIDALFTNVLGEDKINRLAESAYSGNSNQYWSANNMINTGNVDRLPDIPLYTMEIIIYIFLVGPGIYIFLRQRELNRYYRSAIVLLSLTFTAIIYLMGSRTRFQDTFYTYARFLDTSEDTVNETTYLNIQTPYNNPYTMKLDPRYSIKPITRSYYDNMSSIPKFTGNEDYKVAIRYEADATTVSAQNVIAFEPKYFQLDKMEANVKGIGFTGTIVMFEDEVTGSVTNSFKEPVEDAALLFYDKMILLGDMEPGETKKLDDLELLQVPLAHNNQIAEKITGKDQYEKPDINSRDYMDALTRTNLLICYLDNSVTSYTTNARVVGIINQPEDDPLHLDTYEVEGITVVSSSIPVYQDEDGVVYRSALMRKPTVISGSYYNMSNTLYGIDPLTIEYSLGNDIEVEKLYIRYVSESFTETASAGSLTPFTGSIYFYNHNTGNYDKMNERQLMYTREQLDDYLSPGNTIMVKYLYSNVSEYSWDILLPMLDIVGREY</sequence>
<evidence type="ECO:0000313" key="4">
    <source>
        <dbReference type="Proteomes" id="UP000005384"/>
    </source>
</evidence>
<organism evidence="3 4">
    <name type="scientific">Hungatella hathewayi WAL-18680</name>
    <dbReference type="NCBI Taxonomy" id="742737"/>
    <lineage>
        <taxon>Bacteria</taxon>
        <taxon>Bacillati</taxon>
        <taxon>Bacillota</taxon>
        <taxon>Clostridia</taxon>
        <taxon>Lachnospirales</taxon>
        <taxon>Lachnospiraceae</taxon>
        <taxon>Hungatella</taxon>
    </lineage>
</organism>
<dbReference type="InterPro" id="IPR029062">
    <property type="entry name" value="Class_I_gatase-like"/>
</dbReference>
<accession>G5IAJ4</accession>
<dbReference type="EMBL" id="ADLN01000002">
    <property type="protein sequence ID" value="EHI61443.1"/>
    <property type="molecule type" value="Genomic_DNA"/>
</dbReference>
<keyword evidence="1" id="KW-0472">Membrane</keyword>
<dbReference type="SUPFAM" id="SSF52317">
    <property type="entry name" value="Class I glutamine amidotransferase-like"/>
    <property type="match status" value="1"/>
</dbReference>
<comment type="caution">
    <text evidence="3">The sequence shown here is derived from an EMBL/GenBank/DDBJ whole genome shotgun (WGS) entry which is preliminary data.</text>
</comment>